<protein>
    <submittedName>
        <fullName evidence="1">Uncharacterized protein</fullName>
    </submittedName>
</protein>
<evidence type="ECO:0000313" key="2">
    <source>
        <dbReference type="Proteomes" id="UP000231070"/>
    </source>
</evidence>
<accession>A0A2G9WSG3</accession>
<gene>
    <name evidence="1" type="ORF">CJ014_20830</name>
</gene>
<dbReference type="AlphaFoldDB" id="A0A2G9WSG3"/>
<proteinExistence type="predicted"/>
<dbReference type="Proteomes" id="UP000231070">
    <property type="component" value="Unassembled WGS sequence"/>
</dbReference>
<evidence type="ECO:0000313" key="1">
    <source>
        <dbReference type="EMBL" id="PIO97262.1"/>
    </source>
</evidence>
<organism evidence="1 2">
    <name type="scientific">Pleomorphomonas carboxyditropha</name>
    <dbReference type="NCBI Taxonomy" id="2023338"/>
    <lineage>
        <taxon>Bacteria</taxon>
        <taxon>Pseudomonadati</taxon>
        <taxon>Pseudomonadota</taxon>
        <taxon>Alphaproteobacteria</taxon>
        <taxon>Hyphomicrobiales</taxon>
        <taxon>Pleomorphomonadaceae</taxon>
        <taxon>Pleomorphomonas</taxon>
    </lineage>
</organism>
<comment type="caution">
    <text evidence="1">The sequence shown here is derived from an EMBL/GenBank/DDBJ whole genome shotgun (WGS) entry which is preliminary data.</text>
</comment>
<reference evidence="1 2" key="1">
    <citation type="submission" date="2017-08" db="EMBL/GenBank/DDBJ databases">
        <title>Pleomorphomonas carboxidotrophicus sp. nov., a new mesophilic hydrogenogenic carboxidotroph.</title>
        <authorList>
            <person name="Esquivel-Elizondo S."/>
            <person name="Krajmalnik-Brown R."/>
            <person name="Maldonado J."/>
        </authorList>
    </citation>
    <scope>NUCLEOTIDE SEQUENCE [LARGE SCALE GENOMIC DNA]</scope>
    <source>
        <strain evidence="1 2">SVCO-16</strain>
    </source>
</reference>
<name>A0A2G9WSG3_9HYPH</name>
<keyword evidence="2" id="KW-1185">Reference proteome</keyword>
<sequence>MSLPILFALMYSANAEDIVLFQARPGILIKDSKYGPVAEFQKGLFGAAAEKCDLDTSKFGRPDHIIGRNVTRLVQAVAACGRFPSLRNTRAETTGAVTATLWQLVAPSVPPPTVVQRAYIMSLGNEATDYTDIEFNLGTTDPGIMTWGPQGATSGQAFQVQRILKIIDRDNKPLIDAAFGSEASEARRFMATRTEKATTKVIAAVMADPARRRIWKEGFVKLGDDRAVRSAYDDLMGASGTAGIPEAIADFYRSYWAHCWQPTEVDYAFFLDRAVQMDVRQAKTDAALNAVAEIQRRLERSLSAAERRRAIAANFQGGNTQMIGDRLARDVAFYIDGIGENELTDQKLIELKVNQSEIPTQLKGELSGWRRRTGQKASDFGFSDARLAPVPAKLSGREPACVR</sequence>
<dbReference type="EMBL" id="NQVN01000019">
    <property type="protein sequence ID" value="PIO97262.1"/>
    <property type="molecule type" value="Genomic_DNA"/>
</dbReference>